<proteinExistence type="predicted"/>
<protein>
    <submittedName>
        <fullName evidence="3">SDR family oxidoreductase</fullName>
    </submittedName>
</protein>
<dbReference type="EMBL" id="JAHWXP010000002">
    <property type="protein sequence ID" value="MBY8337040.1"/>
    <property type="molecule type" value="Genomic_DNA"/>
</dbReference>
<dbReference type="RefSeq" id="WP_222824623.1">
    <property type="nucleotide sequence ID" value="NZ_JAHWXP010000002.1"/>
</dbReference>
<dbReference type="Proteomes" id="UP000759298">
    <property type="component" value="Unassembled WGS sequence"/>
</dbReference>
<name>A0ABS7PDA2_9SPHN</name>
<sequence length="291" mass="30683">MILVTGANGHLGRGIVEHLSDRMGPAQIIAASREPGALSPPDGVAVRRADFADPASLPGAFAGIERIEIVSVDKLGEEARALHRNAITAASDAGVERIFYTSHAGAREGSPFPPADQHAGSEADLEASGTPFTALRHGFYAESCLQMIGEDLKRGELRVPEDGPVCWTARDDLAGVDAALLAGEATFDGATPPLTASRAWTMSEIAELASQITGREIRHTVVSDAEWKAAKVAAGVPEHYAEMLLGTFRASRRGDFTTVDPTLETLLGRKPTPLRDVLAAALAPAPHTNQE</sequence>
<gene>
    <name evidence="3" type="ORF">KYN89_08255</name>
</gene>
<accession>A0ABS7PDA2</accession>
<dbReference type="PANTHER" id="PTHR47129">
    <property type="entry name" value="QUINONE OXIDOREDUCTASE 2"/>
    <property type="match status" value="1"/>
</dbReference>
<dbReference type="InterPro" id="IPR052718">
    <property type="entry name" value="NmrA-type_oxidoreductase"/>
</dbReference>
<feature type="domain" description="NmrA-like" evidence="2">
    <location>
        <begin position="2"/>
        <end position="269"/>
    </location>
</feature>
<dbReference type="InterPro" id="IPR008030">
    <property type="entry name" value="NmrA-like"/>
</dbReference>
<evidence type="ECO:0000256" key="1">
    <source>
        <dbReference type="SAM" id="MobiDB-lite"/>
    </source>
</evidence>
<evidence type="ECO:0000313" key="4">
    <source>
        <dbReference type="Proteomes" id="UP000759298"/>
    </source>
</evidence>
<keyword evidence="4" id="KW-1185">Reference proteome</keyword>
<dbReference type="InterPro" id="IPR036291">
    <property type="entry name" value="NAD(P)-bd_dom_sf"/>
</dbReference>
<evidence type="ECO:0000313" key="3">
    <source>
        <dbReference type="EMBL" id="MBY8337040.1"/>
    </source>
</evidence>
<comment type="caution">
    <text evidence="3">The sequence shown here is derived from an EMBL/GenBank/DDBJ whole genome shotgun (WGS) entry which is preliminary data.</text>
</comment>
<organism evidence="3 4">
    <name type="scientific">Alteriqipengyuania abyssalis</name>
    <dbReference type="NCBI Taxonomy" id="2860200"/>
    <lineage>
        <taxon>Bacteria</taxon>
        <taxon>Pseudomonadati</taxon>
        <taxon>Pseudomonadota</taxon>
        <taxon>Alphaproteobacteria</taxon>
        <taxon>Sphingomonadales</taxon>
        <taxon>Erythrobacteraceae</taxon>
        <taxon>Alteriqipengyuania</taxon>
    </lineage>
</organism>
<feature type="region of interest" description="Disordered" evidence="1">
    <location>
        <begin position="106"/>
        <end position="126"/>
    </location>
</feature>
<dbReference type="Gene3D" id="3.90.25.10">
    <property type="entry name" value="UDP-galactose 4-epimerase, domain 1"/>
    <property type="match status" value="1"/>
</dbReference>
<dbReference type="Gene3D" id="3.40.50.720">
    <property type="entry name" value="NAD(P)-binding Rossmann-like Domain"/>
    <property type="match status" value="1"/>
</dbReference>
<evidence type="ECO:0000259" key="2">
    <source>
        <dbReference type="Pfam" id="PF05368"/>
    </source>
</evidence>
<dbReference type="CDD" id="cd05269">
    <property type="entry name" value="TMR_SDR_a"/>
    <property type="match status" value="1"/>
</dbReference>
<dbReference type="Pfam" id="PF05368">
    <property type="entry name" value="NmrA"/>
    <property type="match status" value="1"/>
</dbReference>
<dbReference type="SUPFAM" id="SSF51735">
    <property type="entry name" value="NAD(P)-binding Rossmann-fold domains"/>
    <property type="match status" value="1"/>
</dbReference>
<dbReference type="PANTHER" id="PTHR47129:SF1">
    <property type="entry name" value="NMRA-LIKE DOMAIN-CONTAINING PROTEIN"/>
    <property type="match status" value="1"/>
</dbReference>
<reference evidence="3 4" key="1">
    <citation type="submission" date="2021-07" db="EMBL/GenBank/DDBJ databases">
        <title>Alteriqipengyuania abyssalis NZ-12B nov, sp.nov isolated from deep sea sponge in pacific ocean.</title>
        <authorList>
            <person name="Tareen S."/>
            <person name="Wink J."/>
        </authorList>
    </citation>
    <scope>NUCLEOTIDE SEQUENCE [LARGE SCALE GENOMIC DNA]</scope>
    <source>
        <strain evidence="3 4">NZ-12B</strain>
    </source>
</reference>